<keyword evidence="6 10" id="KW-0690">Ribosome biogenesis</keyword>
<feature type="domain" description="UTP25 NTP hydrolase-like" evidence="13">
    <location>
        <begin position="218"/>
        <end position="477"/>
    </location>
</feature>
<evidence type="ECO:0000256" key="4">
    <source>
        <dbReference type="ARBA" id="ARBA00011192"/>
    </source>
</evidence>
<keyword evidence="15" id="KW-1185">Reference proteome</keyword>
<dbReference type="PANTHER" id="PTHR12933">
    <property type="entry name" value="ORF PROTEIN-RELATED"/>
    <property type="match status" value="1"/>
</dbReference>
<dbReference type="InterPro" id="IPR027417">
    <property type="entry name" value="P-loop_NTPase"/>
</dbReference>
<evidence type="ECO:0000256" key="11">
    <source>
        <dbReference type="SAM" id="MobiDB-lite"/>
    </source>
</evidence>
<evidence type="ECO:0000256" key="5">
    <source>
        <dbReference type="ARBA" id="ARBA00015422"/>
    </source>
</evidence>
<feature type="region of interest" description="Disordered" evidence="11">
    <location>
        <begin position="1"/>
        <end position="133"/>
    </location>
</feature>
<evidence type="ECO:0000256" key="9">
    <source>
        <dbReference type="ARBA" id="ARBA00023274"/>
    </source>
</evidence>
<comment type="function">
    <text evidence="1 10">DEAD-box RNA helicase-like protein required for pre-18S rRNA processing, specifically at sites A0, A1, and A2.</text>
</comment>
<reference evidence="14 15" key="1">
    <citation type="submission" date="2024-02" db="EMBL/GenBank/DDBJ databases">
        <title>Discinaceae phylogenomics.</title>
        <authorList>
            <person name="Dirks A.C."/>
            <person name="James T.Y."/>
        </authorList>
    </citation>
    <scope>NUCLEOTIDE SEQUENCE [LARGE SCALE GENOMIC DNA]</scope>
    <source>
        <strain evidence="14 15">ACD0624</strain>
    </source>
</reference>
<dbReference type="InterPro" id="IPR053940">
    <property type="entry name" value="UTP25_NTPase-like"/>
</dbReference>
<keyword evidence="8 10" id="KW-0539">Nucleus</keyword>
<comment type="subcellular location">
    <subcellularLocation>
        <location evidence="2 10">Nucleus</location>
        <location evidence="2 10">Nucleolus</location>
    </subcellularLocation>
</comment>
<evidence type="ECO:0000256" key="8">
    <source>
        <dbReference type="ARBA" id="ARBA00023242"/>
    </source>
</evidence>
<dbReference type="Gene3D" id="3.40.50.300">
    <property type="entry name" value="P-loop containing nucleotide triphosphate hydrolases"/>
    <property type="match status" value="1"/>
</dbReference>
<evidence type="ECO:0000259" key="12">
    <source>
        <dbReference type="Pfam" id="PF06862"/>
    </source>
</evidence>
<evidence type="ECO:0000259" key="13">
    <source>
        <dbReference type="Pfam" id="PF22916"/>
    </source>
</evidence>
<keyword evidence="7 10" id="KW-0698">rRNA processing</keyword>
<evidence type="ECO:0000256" key="2">
    <source>
        <dbReference type="ARBA" id="ARBA00004604"/>
    </source>
</evidence>
<organism evidence="14 15">
    <name type="scientific">Discina gigas</name>
    <dbReference type="NCBI Taxonomy" id="1032678"/>
    <lineage>
        <taxon>Eukaryota</taxon>
        <taxon>Fungi</taxon>
        <taxon>Dikarya</taxon>
        <taxon>Ascomycota</taxon>
        <taxon>Pezizomycotina</taxon>
        <taxon>Pezizomycetes</taxon>
        <taxon>Pezizales</taxon>
        <taxon>Discinaceae</taxon>
        <taxon>Discina</taxon>
    </lineage>
</organism>
<dbReference type="Pfam" id="PF06862">
    <property type="entry name" value="Utp25_C"/>
    <property type="match status" value="1"/>
</dbReference>
<evidence type="ECO:0000313" key="14">
    <source>
        <dbReference type="EMBL" id="KAL0636700.1"/>
    </source>
</evidence>
<proteinExistence type="inferred from homology"/>
<name>A0ABR3GLM1_9PEZI</name>
<protein>
    <recommendedName>
        <fullName evidence="5 10">U3 small nucleolar RNA-associated protein 25</fullName>
        <shortName evidence="10">U3 snoRNA-associated protein 25</shortName>
    </recommendedName>
</protein>
<evidence type="ECO:0000313" key="15">
    <source>
        <dbReference type="Proteomes" id="UP001447188"/>
    </source>
</evidence>
<evidence type="ECO:0000256" key="3">
    <source>
        <dbReference type="ARBA" id="ARBA00009223"/>
    </source>
</evidence>
<feature type="domain" description="UTP25 C-terminal" evidence="12">
    <location>
        <begin position="488"/>
        <end position="676"/>
    </location>
</feature>
<sequence>MITGLESLNRPKYEEPSSDDEDEEAPLPSEDGGSDDDDAASEISTDSEPEEVAAAKPYSVLLQSLVSSKKDTDEDQRKSKRRKIEHGETKDLAGDGVEWIDEHDSAEEEEEEVEGENSDDEDASDPFEAHFANPTPEYLSHITAASKNEWQNLKLAHPEVGGGISFSTPAGSQEQPGRRVNGLKDVKLKKRLEAPFAKVNGEFTPLQKVLAPYVFAHQDVLFCSRTLANAEELRRITCLHALNHIFKTRDKVLKNNARLSRGGPEAEDLELRDQGFTRPKVLFILPTRNSCAEILETLISLAQPEQQENKKRFQESYILPEEQERIGDNKPDDFRALFKGNHDDMFRLGLKFTRKTVKLFSQFYNSDIMFASPLGLRMAIGDENDKKRDYDFLSSVEMVVVDQADSLLMQNWDHVEHIFKHLNLIPKDAHGCDFGRVRNWYLDSNAKYLRQTIVLSQFITPELNSLFTNHMRNIGGRAKTQATHAGSMTDLGLRVRQTFSRFDSPTPSTDPDARFKYFTTALIPALLRSASAGGTLIFIPSYFDFVRVRNHMDSLAISVGSISEETPVSAVARARSHFVTGRHSVLLYTGRAHHFRRYVVRGVTNVVFYALPDNPVFYSEVAGGFLLRTVGEGAVEPERCRVRVLFSRWDAMKLERVVGSGRVGAMRTDVGDTFEFK</sequence>
<feature type="compositionally biased region" description="Basic and acidic residues" evidence="11">
    <location>
        <begin position="68"/>
        <end position="77"/>
    </location>
</feature>
<feature type="compositionally biased region" description="Acidic residues" evidence="11">
    <location>
        <begin position="16"/>
        <end position="25"/>
    </location>
</feature>
<gene>
    <name evidence="14" type="primary">UTP25</name>
    <name evidence="14" type="ORF">Q9L58_004308</name>
</gene>
<evidence type="ECO:0000256" key="10">
    <source>
        <dbReference type="RuleBase" id="RU365070"/>
    </source>
</evidence>
<dbReference type="EMBL" id="JBBBZM010000045">
    <property type="protein sequence ID" value="KAL0636700.1"/>
    <property type="molecule type" value="Genomic_DNA"/>
</dbReference>
<feature type="compositionally biased region" description="Acidic residues" evidence="11">
    <location>
        <begin position="98"/>
        <end position="125"/>
    </location>
</feature>
<accession>A0ABR3GLM1</accession>
<dbReference type="SUPFAM" id="SSF52540">
    <property type="entry name" value="P-loop containing nucleoside triphosphate hydrolases"/>
    <property type="match status" value="1"/>
</dbReference>
<dbReference type="PANTHER" id="PTHR12933:SF0">
    <property type="entry name" value="U3 SMALL NUCLEOLAR RNA-ASSOCIATED PROTEIN 25 HOMOLOG"/>
    <property type="match status" value="1"/>
</dbReference>
<comment type="subunit">
    <text evidence="4 10">Component of the ribosomal small subunit (SSU) processome composed of at least 40 protein subunits and snoRNA U3.</text>
</comment>
<feature type="compositionally biased region" description="Acidic residues" evidence="11">
    <location>
        <begin position="32"/>
        <end position="51"/>
    </location>
</feature>
<evidence type="ECO:0000256" key="1">
    <source>
        <dbReference type="ARBA" id="ARBA00002883"/>
    </source>
</evidence>
<evidence type="ECO:0000256" key="6">
    <source>
        <dbReference type="ARBA" id="ARBA00022517"/>
    </source>
</evidence>
<evidence type="ECO:0000256" key="7">
    <source>
        <dbReference type="ARBA" id="ARBA00022552"/>
    </source>
</evidence>
<dbReference type="InterPro" id="IPR010678">
    <property type="entry name" value="UTP25"/>
</dbReference>
<dbReference type="InterPro" id="IPR053939">
    <property type="entry name" value="UTP25_C"/>
</dbReference>
<dbReference type="Pfam" id="PF22916">
    <property type="entry name" value="UTP25_NTPase-like"/>
    <property type="match status" value="1"/>
</dbReference>
<comment type="similarity">
    <text evidence="3 10">Belongs to the UTP25 family.</text>
</comment>
<dbReference type="Proteomes" id="UP001447188">
    <property type="component" value="Unassembled WGS sequence"/>
</dbReference>
<keyword evidence="9 10" id="KW-0687">Ribonucleoprotein</keyword>
<comment type="caution">
    <text evidence="14">The sequence shown here is derived from an EMBL/GenBank/DDBJ whole genome shotgun (WGS) entry which is preliminary data.</text>
</comment>